<reference evidence="1 2" key="1">
    <citation type="submission" date="2018-05" db="EMBL/GenBank/DDBJ databases">
        <title>Draft genome sequences of Dehalococcoides mccartyi strains RC and KS.</title>
        <authorList>
            <person name="Higgins S.A."/>
            <person name="Padilla-Crespo E."/>
            <person name="Loeffler F.E."/>
        </authorList>
    </citation>
    <scope>NUCLEOTIDE SEQUENCE [LARGE SCALE GENOMIC DNA]</scope>
    <source>
        <strain evidence="1 2">KS</strain>
    </source>
</reference>
<name>A0A328END3_9CHLR</name>
<gene>
    <name evidence="1" type="ORF">C1G86_1486</name>
</gene>
<dbReference type="Proteomes" id="UP000248786">
    <property type="component" value="Unassembled WGS sequence"/>
</dbReference>
<accession>A0A328END3</accession>
<organism evidence="1 2">
    <name type="scientific">Dehalococcoides mccartyi</name>
    <dbReference type="NCBI Taxonomy" id="61435"/>
    <lineage>
        <taxon>Bacteria</taxon>
        <taxon>Bacillati</taxon>
        <taxon>Chloroflexota</taxon>
        <taxon>Dehalococcoidia</taxon>
        <taxon>Dehalococcoidales</taxon>
        <taxon>Dehalococcoidaceae</taxon>
        <taxon>Dehalococcoides</taxon>
    </lineage>
</organism>
<evidence type="ECO:0000313" key="1">
    <source>
        <dbReference type="EMBL" id="RAL70155.1"/>
    </source>
</evidence>
<dbReference type="AlphaFoldDB" id="A0A328END3"/>
<sequence>MITNAKPIRLISHSYHFSPIFLERSQFTNKVIAAPKMAPVIKTAVKSNIIHAPLKFI</sequence>
<comment type="caution">
    <text evidence="1">The sequence shown here is derived from an EMBL/GenBank/DDBJ whole genome shotgun (WGS) entry which is preliminary data.</text>
</comment>
<proteinExistence type="predicted"/>
<dbReference type="EMBL" id="QGLD01000016">
    <property type="protein sequence ID" value="RAL70155.1"/>
    <property type="molecule type" value="Genomic_DNA"/>
</dbReference>
<evidence type="ECO:0000313" key="2">
    <source>
        <dbReference type="Proteomes" id="UP000248786"/>
    </source>
</evidence>
<protein>
    <submittedName>
        <fullName evidence="1">Uncharacterized protein</fullName>
    </submittedName>
</protein>